<evidence type="ECO:0000259" key="12">
    <source>
        <dbReference type="PROSITE" id="PS51747"/>
    </source>
</evidence>
<comment type="cofactor">
    <cofactor evidence="1">
        <name>Zn(2+)</name>
        <dbReference type="ChEBI" id="CHEBI:29105"/>
    </cofactor>
</comment>
<dbReference type="GO" id="GO:0004132">
    <property type="term" value="F:dCMP deaminase activity"/>
    <property type="evidence" value="ECO:0007669"/>
    <property type="project" value="UniProtKB-EC"/>
</dbReference>
<evidence type="ECO:0000256" key="6">
    <source>
        <dbReference type="ARBA" id="ARBA00022833"/>
    </source>
</evidence>
<gene>
    <name evidence="13" type="ORF">GHT06_005844</name>
    <name evidence="14" type="ORF">GHT06_017222</name>
</gene>
<dbReference type="InterPro" id="IPR016193">
    <property type="entry name" value="Cytidine_deaminase-like"/>
</dbReference>
<reference evidence="13 15" key="1">
    <citation type="submission" date="2022-05" db="EMBL/GenBank/DDBJ databases">
        <title>A multi-omics perspective on studying reproductive biology in Daphnia sinensis.</title>
        <authorList>
            <person name="Jia J."/>
        </authorList>
    </citation>
    <scope>NUCLEOTIDE SEQUENCE</scope>
    <source>
        <strain evidence="13 15">WSL</strain>
    </source>
</reference>
<evidence type="ECO:0000313" key="14">
    <source>
        <dbReference type="EMBL" id="KAI9557394.1"/>
    </source>
</evidence>
<proteinExistence type="inferred from homology"/>
<dbReference type="AlphaFoldDB" id="A0AAD5KF49"/>
<evidence type="ECO:0000256" key="5">
    <source>
        <dbReference type="ARBA" id="ARBA00022801"/>
    </source>
</evidence>
<dbReference type="CDD" id="cd01286">
    <property type="entry name" value="deoxycytidylate_deaminase"/>
    <property type="match status" value="1"/>
</dbReference>
<dbReference type="SUPFAM" id="SSF53927">
    <property type="entry name" value="Cytidine deaminase-like"/>
    <property type="match status" value="1"/>
</dbReference>
<evidence type="ECO:0000256" key="3">
    <source>
        <dbReference type="ARBA" id="ARBA00022723"/>
    </source>
</evidence>
<protein>
    <recommendedName>
        <fullName evidence="11">Probable deoxycytidylate deaminase</fullName>
        <ecNumber evidence="8">3.5.4.12</ecNumber>
    </recommendedName>
    <alternativeName>
        <fullName evidence="9">dCMP deaminase</fullName>
    </alternativeName>
</protein>
<keyword evidence="6" id="KW-0862">Zinc</keyword>
<evidence type="ECO:0000256" key="2">
    <source>
        <dbReference type="ARBA" id="ARBA00006576"/>
    </source>
</evidence>
<dbReference type="Pfam" id="PF00383">
    <property type="entry name" value="dCMP_cyt_deam_1"/>
    <property type="match status" value="1"/>
</dbReference>
<feature type="domain" description="CMP/dCMP-type deaminase" evidence="12">
    <location>
        <begin position="56"/>
        <end position="192"/>
    </location>
</feature>
<dbReference type="Proteomes" id="UP000820818">
    <property type="component" value="Linkage Group LG6"/>
</dbReference>
<dbReference type="GO" id="GO:0009165">
    <property type="term" value="P:nucleotide biosynthetic process"/>
    <property type="evidence" value="ECO:0007669"/>
    <property type="project" value="UniProtKB-KW"/>
</dbReference>
<evidence type="ECO:0000256" key="4">
    <source>
        <dbReference type="ARBA" id="ARBA00022727"/>
    </source>
</evidence>
<evidence type="ECO:0000313" key="13">
    <source>
        <dbReference type="EMBL" id="KAI9550524.1"/>
    </source>
</evidence>
<evidence type="ECO:0000256" key="7">
    <source>
        <dbReference type="ARBA" id="ARBA00037036"/>
    </source>
</evidence>
<dbReference type="InterPro" id="IPR035105">
    <property type="entry name" value="Deoxycytidylate_deaminase_dom"/>
</dbReference>
<evidence type="ECO:0000256" key="10">
    <source>
        <dbReference type="ARBA" id="ARBA00052978"/>
    </source>
</evidence>
<dbReference type="EC" id="3.5.4.12" evidence="8"/>
<comment type="similarity">
    <text evidence="2">Belongs to the cytidine and deoxycytidylate deaminase family.</text>
</comment>
<dbReference type="GO" id="GO:0005737">
    <property type="term" value="C:cytoplasm"/>
    <property type="evidence" value="ECO:0007669"/>
    <property type="project" value="TreeGrafter"/>
</dbReference>
<keyword evidence="5" id="KW-0378">Hydrolase</keyword>
<keyword evidence="15" id="KW-1185">Reference proteome</keyword>
<evidence type="ECO:0000313" key="15">
    <source>
        <dbReference type="Proteomes" id="UP000820818"/>
    </source>
</evidence>
<dbReference type="PANTHER" id="PTHR11086:SF18">
    <property type="entry name" value="DEOXYCYTIDYLATE DEAMINASE"/>
    <property type="match status" value="1"/>
</dbReference>
<dbReference type="GO" id="GO:0008270">
    <property type="term" value="F:zinc ion binding"/>
    <property type="evidence" value="ECO:0007669"/>
    <property type="project" value="InterPro"/>
</dbReference>
<dbReference type="PANTHER" id="PTHR11086">
    <property type="entry name" value="DEOXYCYTIDYLATE DEAMINASE-RELATED"/>
    <property type="match status" value="1"/>
</dbReference>
<evidence type="ECO:0000256" key="8">
    <source>
        <dbReference type="ARBA" id="ARBA00038938"/>
    </source>
</evidence>
<dbReference type="PROSITE" id="PS51747">
    <property type="entry name" value="CYT_DCMP_DEAMINASES_2"/>
    <property type="match status" value="1"/>
</dbReference>
<comment type="function">
    <text evidence="7">Supplies the nucleotide substrate for thymidylate synthetase.</text>
</comment>
<dbReference type="InterPro" id="IPR015517">
    <property type="entry name" value="dCMP_deaminase-rel"/>
</dbReference>
<dbReference type="FunFam" id="3.40.140.10:FF:000021">
    <property type="entry name" value="Deoxycytidylate deaminase"/>
    <property type="match status" value="1"/>
</dbReference>
<accession>A0AAD5KF49</accession>
<organism evidence="13 15">
    <name type="scientific">Daphnia sinensis</name>
    <dbReference type="NCBI Taxonomy" id="1820382"/>
    <lineage>
        <taxon>Eukaryota</taxon>
        <taxon>Metazoa</taxon>
        <taxon>Ecdysozoa</taxon>
        <taxon>Arthropoda</taxon>
        <taxon>Crustacea</taxon>
        <taxon>Branchiopoda</taxon>
        <taxon>Diplostraca</taxon>
        <taxon>Cladocera</taxon>
        <taxon>Anomopoda</taxon>
        <taxon>Daphniidae</taxon>
        <taxon>Daphnia</taxon>
        <taxon>Daphnia similis group</taxon>
    </lineage>
</organism>
<dbReference type="PROSITE" id="PS00903">
    <property type="entry name" value="CYT_DCMP_DEAMINASES_1"/>
    <property type="match status" value="1"/>
</dbReference>
<keyword evidence="4" id="KW-0545">Nucleotide biosynthesis</keyword>
<dbReference type="Gene3D" id="3.40.140.10">
    <property type="entry name" value="Cytidine Deaminase, domain 2"/>
    <property type="match status" value="1"/>
</dbReference>
<evidence type="ECO:0000256" key="1">
    <source>
        <dbReference type="ARBA" id="ARBA00001947"/>
    </source>
</evidence>
<keyword evidence="3" id="KW-0479">Metal-binding</keyword>
<comment type="catalytic activity">
    <reaction evidence="10">
        <text>dCMP + H2O + H(+) = dUMP + NH4(+)</text>
        <dbReference type="Rhea" id="RHEA:22924"/>
        <dbReference type="ChEBI" id="CHEBI:15377"/>
        <dbReference type="ChEBI" id="CHEBI:15378"/>
        <dbReference type="ChEBI" id="CHEBI:28938"/>
        <dbReference type="ChEBI" id="CHEBI:57566"/>
        <dbReference type="ChEBI" id="CHEBI:246422"/>
        <dbReference type="EC" id="3.5.4.12"/>
    </reaction>
</comment>
<evidence type="ECO:0000256" key="11">
    <source>
        <dbReference type="ARBA" id="ARBA00071625"/>
    </source>
</evidence>
<sequence length="217" mass="24438">MSTDGFEASDEKTLNVTLNGLYIEDEEAKAGNSNQAKIIRSCNYRDLEKKREDYLEWPEYFMAVAFLSAMRSKDPCTQVGACIIDTNNRIVGVGYNGMPIGCSDEILPWGKTSSKPLETKYMYVCHAEMNAIMNKNSADLKGCTLYVALFPCNECAKLIIQAGIKLVVYMSDKHKNKPSTEASKLMFNMAGVKYQQFVPKKSKIVIDFEEIDWNMSV</sequence>
<dbReference type="EMBL" id="WJBH02000006">
    <property type="protein sequence ID" value="KAI9557394.1"/>
    <property type="molecule type" value="Genomic_DNA"/>
</dbReference>
<comment type="caution">
    <text evidence="13">The sequence shown here is derived from an EMBL/GenBank/DDBJ whole genome shotgun (WGS) entry which is preliminary data.</text>
</comment>
<dbReference type="InterPro" id="IPR002125">
    <property type="entry name" value="CMP_dCMP_dom"/>
</dbReference>
<evidence type="ECO:0000256" key="9">
    <source>
        <dbReference type="ARBA" id="ARBA00041763"/>
    </source>
</evidence>
<dbReference type="EMBL" id="WJBH02000138">
    <property type="protein sequence ID" value="KAI9550524.1"/>
    <property type="molecule type" value="Genomic_DNA"/>
</dbReference>
<dbReference type="InterPro" id="IPR016192">
    <property type="entry name" value="APOBEC/CMP_deaminase_Zn-bd"/>
</dbReference>
<name>A0AAD5KF49_9CRUS</name>